<evidence type="ECO:0000313" key="2">
    <source>
        <dbReference type="Proteomes" id="UP000807716"/>
    </source>
</evidence>
<sequence length="166" mass="18498">MLIGVAVGEQFPKPYSCETFADLVKAESELPNEPPVMRVEQKISGEDAIVQFPDHPDKELEGKTFTYSVTLDNCKPVVNSFASLVQTDPSETRTKTRNTSELNKAVKFDRYLAGLYRRLSVKPAKIDISRGREYVNVPGVNFRAGDKAQMCLAAPGWESLRVSDNQ</sequence>
<evidence type="ECO:0000313" key="1">
    <source>
        <dbReference type="EMBL" id="KAG0256592.1"/>
    </source>
</evidence>
<keyword evidence="2" id="KW-1185">Reference proteome</keyword>
<dbReference type="AlphaFoldDB" id="A0A9P6PY87"/>
<protein>
    <submittedName>
        <fullName evidence="1">Uncharacterized protein</fullName>
    </submittedName>
</protein>
<comment type="caution">
    <text evidence="1">The sequence shown here is derived from an EMBL/GenBank/DDBJ whole genome shotgun (WGS) entry which is preliminary data.</text>
</comment>
<dbReference type="Proteomes" id="UP000807716">
    <property type="component" value="Unassembled WGS sequence"/>
</dbReference>
<accession>A0A9P6PY87</accession>
<dbReference type="EMBL" id="JAAAJB010000402">
    <property type="protein sequence ID" value="KAG0256592.1"/>
    <property type="molecule type" value="Genomic_DNA"/>
</dbReference>
<reference evidence="1" key="1">
    <citation type="journal article" date="2020" name="Fungal Divers.">
        <title>Resolving the Mortierellaceae phylogeny through synthesis of multi-gene phylogenetics and phylogenomics.</title>
        <authorList>
            <person name="Vandepol N."/>
            <person name="Liber J."/>
            <person name="Desiro A."/>
            <person name="Na H."/>
            <person name="Kennedy M."/>
            <person name="Barry K."/>
            <person name="Grigoriev I.V."/>
            <person name="Miller A.N."/>
            <person name="O'Donnell K."/>
            <person name="Stajich J.E."/>
            <person name="Bonito G."/>
        </authorList>
    </citation>
    <scope>NUCLEOTIDE SEQUENCE</scope>
    <source>
        <strain evidence="1">BC1065</strain>
    </source>
</reference>
<proteinExistence type="predicted"/>
<organism evidence="1 2">
    <name type="scientific">Actinomortierella ambigua</name>
    <dbReference type="NCBI Taxonomy" id="1343610"/>
    <lineage>
        <taxon>Eukaryota</taxon>
        <taxon>Fungi</taxon>
        <taxon>Fungi incertae sedis</taxon>
        <taxon>Mucoromycota</taxon>
        <taxon>Mortierellomycotina</taxon>
        <taxon>Mortierellomycetes</taxon>
        <taxon>Mortierellales</taxon>
        <taxon>Mortierellaceae</taxon>
        <taxon>Actinomortierella</taxon>
    </lineage>
</organism>
<gene>
    <name evidence="1" type="ORF">DFQ27_005638</name>
</gene>
<name>A0A9P6PY87_9FUNG</name>